<dbReference type="Proteomes" id="UP000076727">
    <property type="component" value="Unassembled WGS sequence"/>
</dbReference>
<keyword evidence="9" id="KW-1185">Reference proteome</keyword>
<evidence type="ECO:0000313" key="9">
    <source>
        <dbReference type="Proteomes" id="UP000076727"/>
    </source>
</evidence>
<accession>A0A165LD47</accession>
<dbReference type="OrthoDB" id="1716816at2759"/>
<feature type="domain" description="Phenol hydroxylase-like C-terminal dimerisation" evidence="7">
    <location>
        <begin position="444"/>
        <end position="607"/>
    </location>
</feature>
<keyword evidence="4" id="KW-0274">FAD</keyword>
<evidence type="ECO:0008006" key="10">
    <source>
        <dbReference type="Google" id="ProtNLM"/>
    </source>
</evidence>
<dbReference type="PANTHER" id="PTHR43004">
    <property type="entry name" value="TRK SYSTEM POTASSIUM UPTAKE PROTEIN"/>
    <property type="match status" value="1"/>
</dbReference>
<dbReference type="Gene3D" id="3.50.50.60">
    <property type="entry name" value="FAD/NAD(P)-binding domain"/>
    <property type="match status" value="1"/>
</dbReference>
<evidence type="ECO:0000259" key="6">
    <source>
        <dbReference type="Pfam" id="PF01494"/>
    </source>
</evidence>
<dbReference type="Pfam" id="PF01494">
    <property type="entry name" value="FAD_binding_3"/>
    <property type="match status" value="1"/>
</dbReference>
<keyword evidence="5" id="KW-0560">Oxidoreductase</keyword>
<dbReference type="Gene3D" id="3.30.9.10">
    <property type="entry name" value="D-Amino Acid Oxidase, subunit A, domain 2"/>
    <property type="match status" value="1"/>
</dbReference>
<comment type="cofactor">
    <cofactor evidence="1">
        <name>FAD</name>
        <dbReference type="ChEBI" id="CHEBI:57692"/>
    </cofactor>
</comment>
<dbReference type="STRING" id="1314783.A0A165LD47"/>
<dbReference type="GO" id="GO:0016709">
    <property type="term" value="F:oxidoreductase activity, acting on paired donors, with incorporation or reduction of molecular oxygen, NAD(P)H as one donor, and incorporation of one atom of oxygen"/>
    <property type="evidence" value="ECO:0007669"/>
    <property type="project" value="UniProtKB-ARBA"/>
</dbReference>
<dbReference type="AlphaFoldDB" id="A0A165LD47"/>
<dbReference type="Gene3D" id="3.40.30.20">
    <property type="match status" value="1"/>
</dbReference>
<comment type="similarity">
    <text evidence="2">Belongs to the PheA/TfdB FAD monooxygenase family.</text>
</comment>
<evidence type="ECO:0000259" key="7">
    <source>
        <dbReference type="Pfam" id="PF07976"/>
    </source>
</evidence>
<proteinExistence type="inferred from homology"/>
<evidence type="ECO:0000256" key="4">
    <source>
        <dbReference type="ARBA" id="ARBA00022827"/>
    </source>
</evidence>
<dbReference type="InterPro" id="IPR002938">
    <property type="entry name" value="FAD-bd"/>
</dbReference>
<feature type="domain" description="FAD-binding" evidence="6">
    <location>
        <begin position="12"/>
        <end position="399"/>
    </location>
</feature>
<dbReference type="InterPro" id="IPR036188">
    <property type="entry name" value="FAD/NAD-bd_sf"/>
</dbReference>
<dbReference type="InterPro" id="IPR038220">
    <property type="entry name" value="PHOX_C_sf"/>
</dbReference>
<dbReference type="Pfam" id="PF07976">
    <property type="entry name" value="Phe_hydrox_dim"/>
    <property type="match status" value="1"/>
</dbReference>
<name>A0A165LD47_9APHY</name>
<evidence type="ECO:0000256" key="1">
    <source>
        <dbReference type="ARBA" id="ARBA00001974"/>
    </source>
</evidence>
<organism evidence="8 9">
    <name type="scientific">Daedalea quercina L-15889</name>
    <dbReference type="NCBI Taxonomy" id="1314783"/>
    <lineage>
        <taxon>Eukaryota</taxon>
        <taxon>Fungi</taxon>
        <taxon>Dikarya</taxon>
        <taxon>Basidiomycota</taxon>
        <taxon>Agaricomycotina</taxon>
        <taxon>Agaricomycetes</taxon>
        <taxon>Polyporales</taxon>
        <taxon>Fomitopsis</taxon>
    </lineage>
</organism>
<evidence type="ECO:0000256" key="3">
    <source>
        <dbReference type="ARBA" id="ARBA00022630"/>
    </source>
</evidence>
<evidence type="ECO:0000256" key="5">
    <source>
        <dbReference type="ARBA" id="ARBA00023002"/>
    </source>
</evidence>
<dbReference type="SUPFAM" id="SSF52833">
    <property type="entry name" value="Thioredoxin-like"/>
    <property type="match status" value="1"/>
</dbReference>
<dbReference type="InterPro" id="IPR036249">
    <property type="entry name" value="Thioredoxin-like_sf"/>
</dbReference>
<keyword evidence="3" id="KW-0285">Flavoprotein</keyword>
<reference evidence="8 9" key="1">
    <citation type="journal article" date="2016" name="Mol. Biol. Evol.">
        <title>Comparative Genomics of Early-Diverging Mushroom-Forming Fungi Provides Insights into the Origins of Lignocellulose Decay Capabilities.</title>
        <authorList>
            <person name="Nagy L.G."/>
            <person name="Riley R."/>
            <person name="Tritt A."/>
            <person name="Adam C."/>
            <person name="Daum C."/>
            <person name="Floudas D."/>
            <person name="Sun H."/>
            <person name="Yadav J.S."/>
            <person name="Pangilinan J."/>
            <person name="Larsson K.H."/>
            <person name="Matsuura K."/>
            <person name="Barry K."/>
            <person name="Labutti K."/>
            <person name="Kuo R."/>
            <person name="Ohm R.A."/>
            <person name="Bhattacharya S.S."/>
            <person name="Shirouzu T."/>
            <person name="Yoshinaga Y."/>
            <person name="Martin F.M."/>
            <person name="Grigoriev I.V."/>
            <person name="Hibbett D.S."/>
        </authorList>
    </citation>
    <scope>NUCLEOTIDE SEQUENCE [LARGE SCALE GENOMIC DNA]</scope>
    <source>
        <strain evidence="8 9">L-15889</strain>
    </source>
</reference>
<sequence length="608" mass="67363">MVVLRPTPDNLDTDVLIIGAGPAGLMAALTLSHLGIGVKIIDRRIPGETAGQGDGVQPRMTEVWDSLGLGAELRAASTHIHRMVIYVPNDEGSGIKEASQTFNVPVYSAPYPYEIGAASRVTEGILFRALTARGITIEQPVVPQSLRIVKREDNGETHVEVTVAKLHEDYLQTNGIRQADRGKLVSTPEAIKEQRVIRAKYVLGCDGAHSWVRKAVNISLEGETTDLVWGVIDFTPDTDFPMVRAKSVIASPLVGGVGYIPRENNTARVYVRLQTDPDTVAADETQKTASKDSQEKIVQTIEKAFRPYTMRFTNITWCNEYKVGQRVASTFSAGNRVFLLGDASRTHSPLAGQGANGAMTDAYNLVWKLAYVLQGRANPDILATYEEERRAHARELVQFDADVFETFRPETFTAEAYVNLWENKIMFLSGVGLKYESRLTIPDTDQVAPGLRIGERVPWVDITRMSDWNPVNLLDLIAYNGHFKLILLPGDTRDSSVARLLNVFAAELVDGLRKVLKFLDILTILNSPKETSCDNLRLLPAFRVTENLYVDETGRSQEQRQNGRLYESLKVRTDEGAAIVVRPDGIMAMVTGMRAGNVDKIVKYFDTL</sequence>
<gene>
    <name evidence="8" type="ORF">DAEQUDRAFT_44973</name>
</gene>
<evidence type="ECO:0000256" key="2">
    <source>
        <dbReference type="ARBA" id="ARBA00007801"/>
    </source>
</evidence>
<dbReference type="PANTHER" id="PTHR43004:SF19">
    <property type="entry name" value="BINDING MONOOXYGENASE, PUTATIVE (JCVI)-RELATED"/>
    <property type="match status" value="1"/>
</dbReference>
<dbReference type="SUPFAM" id="SSF54373">
    <property type="entry name" value="FAD-linked reductases, C-terminal domain"/>
    <property type="match status" value="1"/>
</dbReference>
<dbReference type="GO" id="GO:0071949">
    <property type="term" value="F:FAD binding"/>
    <property type="evidence" value="ECO:0007669"/>
    <property type="project" value="InterPro"/>
</dbReference>
<evidence type="ECO:0000313" key="8">
    <source>
        <dbReference type="EMBL" id="KZT64260.1"/>
    </source>
</evidence>
<dbReference type="InterPro" id="IPR012941">
    <property type="entry name" value="Phe_hydrox_C_dim_dom"/>
</dbReference>
<dbReference type="SUPFAM" id="SSF51905">
    <property type="entry name" value="FAD/NAD(P)-binding domain"/>
    <property type="match status" value="1"/>
</dbReference>
<dbReference type="EMBL" id="KV429135">
    <property type="protein sequence ID" value="KZT64260.1"/>
    <property type="molecule type" value="Genomic_DNA"/>
</dbReference>
<protein>
    <recommendedName>
        <fullName evidence="10">FAD-binding domain-containing protein</fullName>
    </recommendedName>
</protein>
<dbReference type="PRINTS" id="PR00420">
    <property type="entry name" value="RNGMNOXGNASE"/>
</dbReference>
<dbReference type="InterPro" id="IPR050641">
    <property type="entry name" value="RIFMO-like"/>
</dbReference>